<keyword evidence="2" id="KW-1185">Reference proteome</keyword>
<name>A0A5S4ZYF0_9FIRM</name>
<organism evidence="1 2">
    <name type="scientific">Desulfallas thermosapovorans DSM 6562</name>
    <dbReference type="NCBI Taxonomy" id="1121431"/>
    <lineage>
        <taxon>Bacteria</taxon>
        <taxon>Bacillati</taxon>
        <taxon>Bacillota</taxon>
        <taxon>Clostridia</taxon>
        <taxon>Eubacteriales</taxon>
        <taxon>Desulfallaceae</taxon>
        <taxon>Desulfallas</taxon>
    </lineage>
</organism>
<protein>
    <recommendedName>
        <fullName evidence="3">DUF4258 domain-containing protein</fullName>
    </recommendedName>
</protein>
<reference evidence="1 2" key="1">
    <citation type="submission" date="2019-07" db="EMBL/GenBank/DDBJ databases">
        <title>Genomic Encyclopedia of Type Strains, Phase I: the one thousand microbial genomes (KMG-I) project.</title>
        <authorList>
            <person name="Kyrpides N."/>
        </authorList>
    </citation>
    <scope>NUCLEOTIDE SEQUENCE [LARGE SCALE GENOMIC DNA]</scope>
    <source>
        <strain evidence="1 2">DSM 6562</strain>
    </source>
</reference>
<evidence type="ECO:0000313" key="2">
    <source>
        <dbReference type="Proteomes" id="UP000323166"/>
    </source>
</evidence>
<accession>A0A5S4ZYF0</accession>
<evidence type="ECO:0000313" key="1">
    <source>
        <dbReference type="EMBL" id="TYO97885.1"/>
    </source>
</evidence>
<sequence>MEMNVIITEHARKRLRDYRQDKITVADIIAASNGIPGRIPTATRFRGFFAKSGRMFDIVAKDISSGRLVITVIGK</sequence>
<dbReference type="EMBL" id="VNHM01000001">
    <property type="protein sequence ID" value="TYO97885.1"/>
    <property type="molecule type" value="Genomic_DNA"/>
</dbReference>
<dbReference type="Proteomes" id="UP000323166">
    <property type="component" value="Unassembled WGS sequence"/>
</dbReference>
<dbReference type="AlphaFoldDB" id="A0A5S4ZYF0"/>
<proteinExistence type="predicted"/>
<comment type="caution">
    <text evidence="1">The sequence shown here is derived from an EMBL/GenBank/DDBJ whole genome shotgun (WGS) entry which is preliminary data.</text>
</comment>
<evidence type="ECO:0008006" key="3">
    <source>
        <dbReference type="Google" id="ProtNLM"/>
    </source>
</evidence>
<gene>
    <name evidence="1" type="ORF">LX24_00169</name>
</gene>